<dbReference type="InterPro" id="IPR016156">
    <property type="entry name" value="FAD/NAD-linked_Rdtase_dimer_sf"/>
</dbReference>
<dbReference type="Gene3D" id="3.30.390.30">
    <property type="match status" value="1"/>
</dbReference>
<dbReference type="NCBIfam" id="TIGR01350">
    <property type="entry name" value="lipoamide_DH"/>
    <property type="match status" value="1"/>
</dbReference>
<dbReference type="FunFam" id="3.30.390.30:FF:000001">
    <property type="entry name" value="Dihydrolipoyl dehydrogenase"/>
    <property type="match status" value="1"/>
</dbReference>
<evidence type="ECO:0000256" key="4">
    <source>
        <dbReference type="ARBA" id="ARBA00022630"/>
    </source>
</evidence>
<reference evidence="17 18" key="1">
    <citation type="journal article" date="2011" name="Stand. Genomic Sci.">
        <title>Complete genome sequence of Isosphaera pallida type strain (IS1B).</title>
        <authorList>
            <consortium name="US DOE Joint Genome Institute (JGI-PGF)"/>
            <person name="Goker M."/>
            <person name="Cleland D."/>
            <person name="Saunders E."/>
            <person name="Lapidus A."/>
            <person name="Nolan M."/>
            <person name="Lucas S."/>
            <person name="Hammon N."/>
            <person name="Deshpande S."/>
            <person name="Cheng J.F."/>
            <person name="Tapia R."/>
            <person name="Han C."/>
            <person name="Goodwin L."/>
            <person name="Pitluck S."/>
            <person name="Liolios K."/>
            <person name="Pagani I."/>
            <person name="Ivanova N."/>
            <person name="Mavromatis K."/>
            <person name="Pati A."/>
            <person name="Chen A."/>
            <person name="Palaniappan K."/>
            <person name="Land M."/>
            <person name="Hauser L."/>
            <person name="Chang Y.J."/>
            <person name="Jeffries C.D."/>
            <person name="Detter J.C."/>
            <person name="Beck B."/>
            <person name="Woyke T."/>
            <person name="Bristow J."/>
            <person name="Eisen J.A."/>
            <person name="Markowitz V."/>
            <person name="Hugenholtz P."/>
            <person name="Kyrpides N.C."/>
            <person name="Klenk H.P."/>
        </authorList>
    </citation>
    <scope>NUCLEOTIDE SEQUENCE [LARGE SCALE GENOMIC DNA]</scope>
    <source>
        <strain evidence="18">ATCC 43644 / DSM 9630 / IS1B</strain>
    </source>
</reference>
<dbReference type="GO" id="GO:0005737">
    <property type="term" value="C:cytoplasm"/>
    <property type="evidence" value="ECO:0007669"/>
    <property type="project" value="UniProtKB-ARBA"/>
</dbReference>
<keyword evidence="12" id="KW-0547">Nucleotide-binding</keyword>
<evidence type="ECO:0000256" key="2">
    <source>
        <dbReference type="ARBA" id="ARBA00012608"/>
    </source>
</evidence>
<dbReference type="InterPro" id="IPR004099">
    <property type="entry name" value="Pyr_nucl-diS_OxRdtase_dimer"/>
</dbReference>
<evidence type="ECO:0000259" key="15">
    <source>
        <dbReference type="Pfam" id="PF02852"/>
    </source>
</evidence>
<dbReference type="PRINTS" id="PR00411">
    <property type="entry name" value="PNDRDTASEI"/>
</dbReference>
<feature type="binding site" evidence="12">
    <location>
        <position position="125"/>
    </location>
    <ligand>
        <name>FAD</name>
        <dbReference type="ChEBI" id="CHEBI:57692"/>
    </ligand>
</feature>
<name>E8R4Q2_ISOPI</name>
<dbReference type="InterPro" id="IPR012999">
    <property type="entry name" value="Pyr_OxRdtase_I_AS"/>
</dbReference>
<dbReference type="STRING" id="575540.Isop_0046"/>
<proteinExistence type="inferred from homology"/>
<comment type="similarity">
    <text evidence="1 14">Belongs to the class-I pyridine nucleotide-disulfide oxidoreductase family.</text>
</comment>
<feature type="binding site" evidence="12">
    <location>
        <begin position="154"/>
        <end position="156"/>
    </location>
    <ligand>
        <name>FAD</name>
        <dbReference type="ChEBI" id="CHEBI:57692"/>
    </ligand>
</feature>
<dbReference type="RefSeq" id="WP_013562932.1">
    <property type="nucleotide sequence ID" value="NC_014962.1"/>
</dbReference>
<feature type="domain" description="FAD/NAD(P)-binding" evidence="16">
    <location>
        <begin position="14"/>
        <end position="349"/>
    </location>
</feature>
<keyword evidence="9 14" id="KW-0676">Redox-active center</keyword>
<dbReference type="InterPro" id="IPR050151">
    <property type="entry name" value="Class-I_Pyr_Nuc-Dis_Oxidored"/>
</dbReference>
<dbReference type="InterPro" id="IPR036188">
    <property type="entry name" value="FAD/NAD-bd_sf"/>
</dbReference>
<comment type="cofactor">
    <cofactor evidence="12 14">
        <name>FAD</name>
        <dbReference type="ChEBI" id="CHEBI:57692"/>
    </cofactor>
    <text evidence="12 14">Binds 1 FAD per subunit.</text>
</comment>
<evidence type="ECO:0000256" key="13">
    <source>
        <dbReference type="PIRSR" id="PIRSR000350-4"/>
    </source>
</evidence>
<feature type="binding site" evidence="12">
    <location>
        <position position="214"/>
    </location>
    <ligand>
        <name>NAD(+)</name>
        <dbReference type="ChEBI" id="CHEBI:57540"/>
    </ligand>
</feature>
<keyword evidence="4 14" id="KW-0285">Flavoprotein</keyword>
<evidence type="ECO:0000313" key="17">
    <source>
        <dbReference type="EMBL" id="ADV60643.1"/>
    </source>
</evidence>
<dbReference type="Gene3D" id="3.50.50.60">
    <property type="entry name" value="FAD/NAD(P)-binding domain"/>
    <property type="match status" value="2"/>
</dbReference>
<evidence type="ECO:0000256" key="14">
    <source>
        <dbReference type="RuleBase" id="RU003692"/>
    </source>
</evidence>
<evidence type="ECO:0000313" key="18">
    <source>
        <dbReference type="Proteomes" id="UP000008631"/>
    </source>
</evidence>
<dbReference type="AlphaFoldDB" id="E8R4Q2"/>
<dbReference type="SUPFAM" id="SSF55424">
    <property type="entry name" value="FAD/NAD-linked reductases, dimerisation (C-terminal) domain"/>
    <property type="match status" value="1"/>
</dbReference>
<dbReference type="GO" id="GO:0004148">
    <property type="term" value="F:dihydrolipoyl dehydrogenase (NADH) activity"/>
    <property type="evidence" value="ECO:0007669"/>
    <property type="project" value="UniProtKB-EC"/>
</dbReference>
<comment type="catalytic activity">
    <reaction evidence="10 14">
        <text>N(6)-[(R)-dihydrolipoyl]-L-lysyl-[protein] + NAD(+) = N(6)-[(R)-lipoyl]-L-lysyl-[protein] + NADH + H(+)</text>
        <dbReference type="Rhea" id="RHEA:15045"/>
        <dbReference type="Rhea" id="RHEA-COMP:10474"/>
        <dbReference type="Rhea" id="RHEA-COMP:10475"/>
        <dbReference type="ChEBI" id="CHEBI:15378"/>
        <dbReference type="ChEBI" id="CHEBI:57540"/>
        <dbReference type="ChEBI" id="CHEBI:57945"/>
        <dbReference type="ChEBI" id="CHEBI:83099"/>
        <dbReference type="ChEBI" id="CHEBI:83100"/>
        <dbReference type="EC" id="1.8.1.4"/>
    </reaction>
</comment>
<dbReference type="PANTHER" id="PTHR22912">
    <property type="entry name" value="DISULFIDE OXIDOREDUCTASE"/>
    <property type="match status" value="1"/>
</dbReference>
<keyword evidence="7 12" id="KW-0520">NAD</keyword>
<dbReference type="OrthoDB" id="230580at2"/>
<dbReference type="eggNOG" id="COG1249">
    <property type="taxonomic scope" value="Bacteria"/>
</dbReference>
<organism evidence="17 18">
    <name type="scientific">Isosphaera pallida (strain ATCC 43644 / DSM 9630 / IS1B)</name>
    <dbReference type="NCBI Taxonomy" id="575540"/>
    <lineage>
        <taxon>Bacteria</taxon>
        <taxon>Pseudomonadati</taxon>
        <taxon>Planctomycetota</taxon>
        <taxon>Planctomycetia</taxon>
        <taxon>Isosphaerales</taxon>
        <taxon>Isosphaeraceae</taxon>
        <taxon>Isosphaera</taxon>
    </lineage>
</organism>
<evidence type="ECO:0000256" key="11">
    <source>
        <dbReference type="PIRSR" id="PIRSR000350-2"/>
    </source>
</evidence>
<dbReference type="KEGG" id="ipa:Isop_0046"/>
<keyword evidence="6 14" id="KW-0560">Oxidoreductase</keyword>
<dbReference type="InterPro" id="IPR006258">
    <property type="entry name" value="Lipoamide_DH"/>
</dbReference>
<feature type="disulfide bond" description="Redox-active" evidence="13">
    <location>
        <begin position="52"/>
        <end position="57"/>
    </location>
</feature>
<feature type="binding site" evidence="12">
    <location>
        <begin position="340"/>
        <end position="343"/>
    </location>
    <ligand>
        <name>FAD</name>
        <dbReference type="ChEBI" id="CHEBI:57692"/>
    </ligand>
</feature>
<dbReference type="EMBL" id="CP002353">
    <property type="protein sequence ID" value="ADV60643.1"/>
    <property type="molecule type" value="Genomic_DNA"/>
</dbReference>
<evidence type="ECO:0000259" key="16">
    <source>
        <dbReference type="Pfam" id="PF07992"/>
    </source>
</evidence>
<evidence type="ECO:0000256" key="12">
    <source>
        <dbReference type="PIRSR" id="PIRSR000350-3"/>
    </source>
</evidence>
<dbReference type="HOGENOM" id="CLU_016755_0_1_0"/>
<feature type="active site" description="Proton acceptor" evidence="11">
    <location>
        <position position="466"/>
    </location>
</feature>
<dbReference type="Pfam" id="PF02852">
    <property type="entry name" value="Pyr_redox_dim"/>
    <property type="match status" value="1"/>
</dbReference>
<feature type="binding site" evidence="12">
    <location>
        <position position="334"/>
    </location>
    <ligand>
        <name>FAD</name>
        <dbReference type="ChEBI" id="CHEBI:57692"/>
    </ligand>
</feature>
<feature type="binding site" evidence="12">
    <location>
        <position position="61"/>
    </location>
    <ligand>
        <name>FAD</name>
        <dbReference type="ChEBI" id="CHEBI:57692"/>
    </ligand>
</feature>
<dbReference type="Proteomes" id="UP000008631">
    <property type="component" value="Chromosome"/>
</dbReference>
<dbReference type="EC" id="1.8.1.4" evidence="2 14"/>
<keyword evidence="8" id="KW-1015">Disulfide bond</keyword>
<dbReference type="PANTHER" id="PTHR22912:SF151">
    <property type="entry name" value="DIHYDROLIPOYL DEHYDROGENASE, MITOCHONDRIAL"/>
    <property type="match status" value="1"/>
</dbReference>
<feature type="binding site" evidence="12">
    <location>
        <begin position="191"/>
        <end position="198"/>
    </location>
    <ligand>
        <name>NAD(+)</name>
        <dbReference type="ChEBI" id="CHEBI:57540"/>
    </ligand>
</feature>
<feature type="binding site" evidence="12">
    <location>
        <position position="292"/>
    </location>
    <ligand>
        <name>NAD(+)</name>
        <dbReference type="ChEBI" id="CHEBI:57540"/>
    </ligand>
</feature>
<dbReference type="GO" id="GO:0006103">
    <property type="term" value="P:2-oxoglutarate metabolic process"/>
    <property type="evidence" value="ECO:0007669"/>
    <property type="project" value="TreeGrafter"/>
</dbReference>
<dbReference type="InterPro" id="IPR001100">
    <property type="entry name" value="Pyr_nuc-diS_OxRdtase"/>
</dbReference>
<evidence type="ECO:0000256" key="9">
    <source>
        <dbReference type="ARBA" id="ARBA00023284"/>
    </source>
</evidence>
<evidence type="ECO:0000256" key="6">
    <source>
        <dbReference type="ARBA" id="ARBA00023002"/>
    </source>
</evidence>
<evidence type="ECO:0000256" key="8">
    <source>
        <dbReference type="ARBA" id="ARBA00023157"/>
    </source>
</evidence>
<dbReference type="PIRSF" id="PIRSF000350">
    <property type="entry name" value="Mercury_reductase_MerA"/>
    <property type="match status" value="1"/>
</dbReference>
<dbReference type="GO" id="GO:0050660">
    <property type="term" value="F:flavin adenine dinucleotide binding"/>
    <property type="evidence" value="ECO:0007669"/>
    <property type="project" value="InterPro"/>
</dbReference>
<feature type="domain" description="Pyridine nucleotide-disulphide oxidoreductase dimerisation" evidence="15">
    <location>
        <begin position="368"/>
        <end position="477"/>
    </location>
</feature>
<evidence type="ECO:0000256" key="3">
    <source>
        <dbReference type="ARBA" id="ARBA00016961"/>
    </source>
</evidence>
<dbReference type="Pfam" id="PF07992">
    <property type="entry name" value="Pyr_redox_2"/>
    <property type="match status" value="1"/>
</dbReference>
<evidence type="ECO:0000256" key="5">
    <source>
        <dbReference type="ARBA" id="ARBA00022827"/>
    </source>
</evidence>
<evidence type="ECO:0000256" key="10">
    <source>
        <dbReference type="ARBA" id="ARBA00049187"/>
    </source>
</evidence>
<accession>E8R4Q2</accession>
<gene>
    <name evidence="17" type="ordered locus">Isop_0046</name>
</gene>
<dbReference type="InParanoid" id="E8R4Q2"/>
<keyword evidence="18" id="KW-1185">Reference proteome</keyword>
<sequence length="487" mass="51879">MSQSSPSTATGGRYDLIVIGGGPGGYVAAIRAAQLGLKVACVEKRSTLGGTCLNIGCIPSKALLDSSELYHLAHHRFQRHGIKFANVELDLGAMMGRKDEVVTQLTRGIEGLFKKNKVAWLHGFGRLASPTTVAVKAADGVETFHEAGHILLATGSEPTELPFLKFDGHTVVSSTEALAFDRVPDHLVIVGGGYIGLELGSVWKRLGSKVTVLEFLPRIVPFADHEIADHLLRSLKKLGLEFHLETKVTGALISNGANANGSGVPPAAVVLAESKSGEKLEFPCDKVLVSVGRRPYLDGLGLAEIGVEYDPKSGKVKTDSHFRTNIPTISALGDLIDGPMLAHKAEEEGVAFAELLAGKPGHINYDTIPAVIYTWPEMASVGINEQQARERGYDLAIGKFPFTANGRAKAMDETEGLVKIIADAKTDRVLGVHIIGPRASDMIAEAVAVMEFGGTAEDIARTCHAHPTLSEAFKEAALAVDRRAIHI</sequence>
<dbReference type="SUPFAM" id="SSF51905">
    <property type="entry name" value="FAD/NAD(P)-binding domain"/>
    <property type="match status" value="1"/>
</dbReference>
<evidence type="ECO:0000256" key="1">
    <source>
        <dbReference type="ARBA" id="ARBA00007532"/>
    </source>
</evidence>
<dbReference type="PRINTS" id="PR00368">
    <property type="entry name" value="FADPNR"/>
</dbReference>
<dbReference type="InterPro" id="IPR023753">
    <property type="entry name" value="FAD/NAD-binding_dom"/>
</dbReference>
<dbReference type="FunFam" id="3.50.50.60:FF:000001">
    <property type="entry name" value="Dihydrolipoyl dehydrogenase, mitochondrial"/>
    <property type="match status" value="1"/>
</dbReference>
<dbReference type="PROSITE" id="PS00076">
    <property type="entry name" value="PYRIDINE_REDOX_1"/>
    <property type="match status" value="1"/>
</dbReference>
<comment type="miscellaneous">
    <text evidence="14">The active site is a redox-active disulfide bond.</text>
</comment>
<dbReference type="FunCoup" id="E8R4Q2">
    <property type="interactions" value="546"/>
</dbReference>
<keyword evidence="5 12" id="KW-0274">FAD</keyword>
<evidence type="ECO:0000256" key="7">
    <source>
        <dbReference type="ARBA" id="ARBA00023027"/>
    </source>
</evidence>
<protein>
    <recommendedName>
        <fullName evidence="3 14">Dihydrolipoyl dehydrogenase</fullName>
        <ecNumber evidence="2 14">1.8.1.4</ecNumber>
    </recommendedName>
</protein>